<feature type="region of interest" description="Disordered" evidence="2">
    <location>
        <begin position="521"/>
        <end position="554"/>
    </location>
</feature>
<dbReference type="GO" id="GO:0004736">
    <property type="term" value="F:pyruvate carboxylase activity"/>
    <property type="evidence" value="ECO:0007669"/>
    <property type="project" value="UniProtKB-ARBA"/>
</dbReference>
<comment type="caution">
    <text evidence="5">The sequence shown here is derived from an EMBL/GenBank/DDBJ whole genome shotgun (WGS) entry which is preliminary data.</text>
</comment>
<dbReference type="AlphaFoldDB" id="A0A4R3JW78"/>
<dbReference type="EMBL" id="SLZY01000013">
    <property type="protein sequence ID" value="TCS70864.1"/>
    <property type="molecule type" value="Genomic_DNA"/>
</dbReference>
<dbReference type="Pfam" id="PF00364">
    <property type="entry name" value="Biotin_lipoyl"/>
    <property type="match status" value="1"/>
</dbReference>
<dbReference type="GO" id="GO:0006094">
    <property type="term" value="P:gluconeogenesis"/>
    <property type="evidence" value="ECO:0007669"/>
    <property type="project" value="TreeGrafter"/>
</dbReference>
<dbReference type="CDD" id="cd06850">
    <property type="entry name" value="biotinyl_domain"/>
    <property type="match status" value="1"/>
</dbReference>
<dbReference type="CDD" id="cd07937">
    <property type="entry name" value="DRE_TIM_PC_TC_5S"/>
    <property type="match status" value="1"/>
</dbReference>
<sequence length="619" mass="67400">MAKKKVHITELVLRDGHQSLIATRMRTDDMLPICGKLDAAGFWSLEAWGGATFDACVRFLKEDPWERLRKLRRALPNSRIQMLLRGQNLLGYRHYPDDVVRAFVQKSADNGVDVFRVFDAMNDVRNMRVSIEAVKAAGKHAEGAISYTTSPVHDIPYFVAMAKELEAMGCDTLAIKDMAGLLTPYSTVELVKALKAAINIPIHTHSHATSGLASMVHMKGVEAGASMIDTCLSAFSEGASHPTTESLVAAFQGSDYDTGLDLGLLQEIAAYFREVRKKYWQFEMDSHQVDTRILTSQIPGGMISNLSNQLKEQGALNRMDDVFAEIPRVREDLGFPPLVTPTSQIVGTQAVLNVLTGERYKSVTNEVKNYLLGRYGAAPGKVNEEVKKHAVGNQEVVTCRPADLLTDELDKLRTEVEGLAKSDEDVLTYAMFPDLGRTFLQERAAGSLAPEPLLPPEAKNAPAGGAQFAPNEFKVTLHGETYHIRITGTGQSAEAERPFYVHVDGVPEEVLIETLNEIEVGPSSGATRKSNKKAQAATAKDRPKPSRPGHVTTAMPGTIVDVLVQTGQKVSAGDGVLVIEAMKMENEIQAPVSGTVVAIHVAKGDAVTPDQVLIEIQPE</sequence>
<feature type="domain" description="Lipoyl-binding" evidence="3">
    <location>
        <begin position="536"/>
        <end position="617"/>
    </location>
</feature>
<dbReference type="FunFam" id="2.40.50.100:FF:000003">
    <property type="entry name" value="Acetyl-CoA carboxylase biotin carboxyl carrier protein"/>
    <property type="match status" value="1"/>
</dbReference>
<dbReference type="SUPFAM" id="SSF89000">
    <property type="entry name" value="post-HMGL domain-like"/>
    <property type="match status" value="1"/>
</dbReference>
<evidence type="ECO:0000313" key="6">
    <source>
        <dbReference type="Proteomes" id="UP000295135"/>
    </source>
</evidence>
<dbReference type="InterPro" id="IPR003379">
    <property type="entry name" value="Carboxylase_cons_dom"/>
</dbReference>
<feature type="domain" description="Pyruvate carboxyltransferase" evidence="4">
    <location>
        <begin position="6"/>
        <end position="266"/>
    </location>
</feature>
<accession>A0A4R3JW78</accession>
<dbReference type="Proteomes" id="UP000295135">
    <property type="component" value="Unassembled WGS sequence"/>
</dbReference>
<dbReference type="Gene3D" id="2.40.50.100">
    <property type="match status" value="1"/>
</dbReference>
<dbReference type="Pfam" id="PF02436">
    <property type="entry name" value="PYC_OADA"/>
    <property type="match status" value="1"/>
</dbReference>
<dbReference type="SUPFAM" id="SSF51230">
    <property type="entry name" value="Single hybrid motif"/>
    <property type="match status" value="1"/>
</dbReference>
<evidence type="ECO:0000259" key="4">
    <source>
        <dbReference type="PROSITE" id="PS50991"/>
    </source>
</evidence>
<dbReference type="RefSeq" id="WP_126460987.1">
    <property type="nucleotide sequence ID" value="NZ_AP018721.1"/>
</dbReference>
<dbReference type="Pfam" id="PF00682">
    <property type="entry name" value="HMGL-like"/>
    <property type="match status" value="1"/>
</dbReference>
<dbReference type="PANTHER" id="PTHR43778:SF2">
    <property type="entry name" value="PYRUVATE CARBOXYLASE, MITOCHONDRIAL"/>
    <property type="match status" value="1"/>
</dbReference>
<evidence type="ECO:0000256" key="1">
    <source>
        <dbReference type="ARBA" id="ARBA00023267"/>
    </source>
</evidence>
<dbReference type="InterPro" id="IPR055268">
    <property type="entry name" value="PCB-like"/>
</dbReference>
<dbReference type="InterPro" id="IPR000891">
    <property type="entry name" value="PYR_CT"/>
</dbReference>
<dbReference type="GO" id="GO:0006814">
    <property type="term" value="P:sodium ion transport"/>
    <property type="evidence" value="ECO:0007669"/>
    <property type="project" value="InterPro"/>
</dbReference>
<dbReference type="PROSITE" id="PS00188">
    <property type="entry name" value="BIOTIN"/>
    <property type="match status" value="1"/>
</dbReference>
<dbReference type="InterPro" id="IPR001882">
    <property type="entry name" value="Biotin_BS"/>
</dbReference>
<dbReference type="InterPro" id="IPR013785">
    <property type="entry name" value="Aldolase_TIM"/>
</dbReference>
<keyword evidence="6" id="KW-1185">Reference proteome</keyword>
<dbReference type="PROSITE" id="PS50991">
    <property type="entry name" value="PYR_CT"/>
    <property type="match status" value="1"/>
</dbReference>
<dbReference type="OrthoDB" id="9760256at2"/>
<proteinExistence type="predicted"/>
<gene>
    <name evidence="5" type="ORF">EDC61_11317</name>
</gene>
<dbReference type="GO" id="GO:0008948">
    <property type="term" value="F:oxaloacetate decarboxylase activity"/>
    <property type="evidence" value="ECO:0007669"/>
    <property type="project" value="InterPro"/>
</dbReference>
<evidence type="ECO:0000256" key="2">
    <source>
        <dbReference type="SAM" id="MobiDB-lite"/>
    </source>
</evidence>
<keyword evidence="5" id="KW-0670">Pyruvate</keyword>
<evidence type="ECO:0000259" key="3">
    <source>
        <dbReference type="PROSITE" id="PS50968"/>
    </source>
</evidence>
<dbReference type="InterPro" id="IPR000089">
    <property type="entry name" value="Biotin_lipoyl"/>
</dbReference>
<dbReference type="Gene3D" id="3.20.20.70">
    <property type="entry name" value="Aldolase class I"/>
    <property type="match status" value="1"/>
</dbReference>
<dbReference type="NCBIfam" id="NF006761">
    <property type="entry name" value="PRK09282.1"/>
    <property type="match status" value="1"/>
</dbReference>
<name>A0A4R3JW78_9PROT</name>
<keyword evidence="1" id="KW-0092">Biotin</keyword>
<dbReference type="SUPFAM" id="SSF51569">
    <property type="entry name" value="Aldolase"/>
    <property type="match status" value="1"/>
</dbReference>
<evidence type="ECO:0000313" key="5">
    <source>
        <dbReference type="EMBL" id="TCS70864.1"/>
    </source>
</evidence>
<dbReference type="PROSITE" id="PS50968">
    <property type="entry name" value="BIOTINYL_LIPOYL"/>
    <property type="match status" value="1"/>
</dbReference>
<organism evidence="5 6">
    <name type="scientific">Sulfuritortus calidifontis</name>
    <dbReference type="NCBI Taxonomy" id="1914471"/>
    <lineage>
        <taxon>Bacteria</taxon>
        <taxon>Pseudomonadati</taxon>
        <taxon>Pseudomonadota</taxon>
        <taxon>Betaproteobacteria</taxon>
        <taxon>Nitrosomonadales</taxon>
        <taxon>Thiobacillaceae</taxon>
        <taxon>Sulfuritortus</taxon>
    </lineage>
</organism>
<protein>
    <submittedName>
        <fullName evidence="5">Pyruvate carboxylase subunit B</fullName>
    </submittedName>
</protein>
<dbReference type="GO" id="GO:0005737">
    <property type="term" value="C:cytoplasm"/>
    <property type="evidence" value="ECO:0007669"/>
    <property type="project" value="TreeGrafter"/>
</dbReference>
<dbReference type="NCBIfam" id="TIGR01108">
    <property type="entry name" value="oadA"/>
    <property type="match status" value="1"/>
</dbReference>
<dbReference type="InterPro" id="IPR005776">
    <property type="entry name" value="OadA"/>
</dbReference>
<dbReference type="PANTHER" id="PTHR43778">
    <property type="entry name" value="PYRUVATE CARBOXYLASE"/>
    <property type="match status" value="1"/>
</dbReference>
<dbReference type="InterPro" id="IPR011053">
    <property type="entry name" value="Single_hybrid_motif"/>
</dbReference>
<reference evidence="5 6" key="1">
    <citation type="submission" date="2019-03" db="EMBL/GenBank/DDBJ databases">
        <title>Genomic Encyclopedia of Type Strains, Phase IV (KMG-IV): sequencing the most valuable type-strain genomes for metagenomic binning, comparative biology and taxonomic classification.</title>
        <authorList>
            <person name="Goeker M."/>
        </authorList>
    </citation>
    <scope>NUCLEOTIDE SEQUENCE [LARGE SCALE GENOMIC DNA]</scope>
    <source>
        <strain evidence="5 6">DSM 103923</strain>
    </source>
</reference>